<dbReference type="EMBL" id="JAPMLT010000011">
    <property type="protein sequence ID" value="MCX7571461.1"/>
    <property type="molecule type" value="Genomic_DNA"/>
</dbReference>
<evidence type="ECO:0000313" key="1">
    <source>
        <dbReference type="EMBL" id="MCX7571461.1"/>
    </source>
</evidence>
<name>A0ABT3X746_9BACL</name>
<comment type="caution">
    <text evidence="1">The sequence shown here is derived from an EMBL/GenBank/DDBJ whole genome shotgun (WGS) entry which is preliminary data.</text>
</comment>
<organism evidence="1 2">
    <name type="scientific">Tumebacillus lacus</name>
    <dbReference type="NCBI Taxonomy" id="2995335"/>
    <lineage>
        <taxon>Bacteria</taxon>
        <taxon>Bacillati</taxon>
        <taxon>Bacillota</taxon>
        <taxon>Bacilli</taxon>
        <taxon>Bacillales</taxon>
        <taxon>Alicyclobacillaceae</taxon>
        <taxon>Tumebacillus</taxon>
    </lineage>
</organism>
<sequence length="103" mass="11676">MPLSMERYQQRVGEVEQSARSLINSAIFYLTDPSLPDALTNARRCLETAKYVLEGVYVPATPAESIQPLAHANEHRWPNGMIESWGFVNNVDSDPQDHPYYPI</sequence>
<proteinExistence type="predicted"/>
<dbReference type="Proteomes" id="UP001208017">
    <property type="component" value="Unassembled WGS sequence"/>
</dbReference>
<accession>A0ABT3X746</accession>
<protein>
    <submittedName>
        <fullName evidence="1">Uncharacterized protein</fullName>
    </submittedName>
</protein>
<gene>
    <name evidence="1" type="ORF">OS242_16050</name>
</gene>
<dbReference type="RefSeq" id="WP_267152712.1">
    <property type="nucleotide sequence ID" value="NZ_JAPMLT010000011.1"/>
</dbReference>
<evidence type="ECO:0000313" key="2">
    <source>
        <dbReference type="Proteomes" id="UP001208017"/>
    </source>
</evidence>
<reference evidence="1 2" key="1">
    <citation type="submission" date="2022-11" db="EMBL/GenBank/DDBJ databases">
        <title>Study of microbial diversity in lake waters.</title>
        <authorList>
            <person name="Zhang J."/>
        </authorList>
    </citation>
    <scope>NUCLEOTIDE SEQUENCE [LARGE SCALE GENOMIC DNA]</scope>
    <source>
        <strain evidence="1 2">DT12</strain>
    </source>
</reference>
<keyword evidence="2" id="KW-1185">Reference proteome</keyword>